<dbReference type="SUPFAM" id="SSF56112">
    <property type="entry name" value="Protein kinase-like (PK-like)"/>
    <property type="match status" value="1"/>
</dbReference>
<dbReference type="Proteomes" id="UP000799771">
    <property type="component" value="Unassembled WGS sequence"/>
</dbReference>
<keyword evidence="2" id="KW-1185">Reference proteome</keyword>
<dbReference type="PANTHER" id="PTHR21310:SF56">
    <property type="entry name" value="AMINOGLYCOSIDE PHOSPHOTRANSFERASE DOMAIN-CONTAINING PROTEIN"/>
    <property type="match status" value="1"/>
</dbReference>
<dbReference type="EMBL" id="ML977500">
    <property type="protein sequence ID" value="KAF2132868.1"/>
    <property type="molecule type" value="Genomic_DNA"/>
</dbReference>
<dbReference type="GeneID" id="54407958"/>
<name>A0A6A6ANZ7_9PLEO</name>
<evidence type="ECO:0000313" key="1">
    <source>
        <dbReference type="EMBL" id="KAF2132868.1"/>
    </source>
</evidence>
<dbReference type="OrthoDB" id="10003767at2759"/>
<dbReference type="AlphaFoldDB" id="A0A6A6ANZ7"/>
<evidence type="ECO:0000313" key="2">
    <source>
        <dbReference type="Proteomes" id="UP000799771"/>
    </source>
</evidence>
<dbReference type="RefSeq" id="XP_033527255.1">
    <property type="nucleotide sequence ID" value="XM_033667526.1"/>
</dbReference>
<dbReference type="PANTHER" id="PTHR21310">
    <property type="entry name" value="AMINOGLYCOSIDE PHOSPHOTRANSFERASE-RELATED-RELATED"/>
    <property type="match status" value="1"/>
</dbReference>
<sequence>MMVDVPTNISVPEGDLQHRIAILVSKVFDQAGPQFEDLGGSHNKVLAFTVPRYRARDSGVWLVNGPQTAYSNGPTPPIIGSDAYVVRTPVPHNSQKVDVKRSIANLYAIEPHLALPIPRVLKFDLTTNNPLGQPYVIQHRLRGYSLEKLWEYLNPKQMVSAVREITKLVEMTAAVVAPGAGLVQSDNFPTTKASVFELEKFPIPSLRDVHPMVNKTNKAATEPALPQIPIEFLIEQCDRWREIEPDACTGSEEKTWRKFIAIARSLNIDGWLDLTFHLVHGELVPKNILAVVKDSSSIEITGIVGWSSTYFAPKFEVYRAPFWAWDGQDGETIDTDPPNAVDVPLKKAFCKTASEEYIRFAFSPEAAIARRVFRVLRNGMQGKEQQSYAYDVVAKWETLHPGDNLAKFR</sequence>
<proteinExistence type="predicted"/>
<accession>A0A6A6ANZ7</accession>
<protein>
    <recommendedName>
        <fullName evidence="3">Aminoglycoside phosphotransferase domain-containing protein</fullName>
    </recommendedName>
</protein>
<reference evidence="1" key="1">
    <citation type="journal article" date="2020" name="Stud. Mycol.">
        <title>101 Dothideomycetes genomes: a test case for predicting lifestyles and emergence of pathogens.</title>
        <authorList>
            <person name="Haridas S."/>
            <person name="Albert R."/>
            <person name="Binder M."/>
            <person name="Bloem J."/>
            <person name="Labutti K."/>
            <person name="Salamov A."/>
            <person name="Andreopoulos B."/>
            <person name="Baker S."/>
            <person name="Barry K."/>
            <person name="Bills G."/>
            <person name="Bluhm B."/>
            <person name="Cannon C."/>
            <person name="Castanera R."/>
            <person name="Culley D."/>
            <person name="Daum C."/>
            <person name="Ezra D."/>
            <person name="Gonzalez J."/>
            <person name="Henrissat B."/>
            <person name="Kuo A."/>
            <person name="Liang C."/>
            <person name="Lipzen A."/>
            <person name="Lutzoni F."/>
            <person name="Magnuson J."/>
            <person name="Mondo S."/>
            <person name="Nolan M."/>
            <person name="Ohm R."/>
            <person name="Pangilinan J."/>
            <person name="Park H.-J."/>
            <person name="Ramirez L."/>
            <person name="Alfaro M."/>
            <person name="Sun H."/>
            <person name="Tritt A."/>
            <person name="Yoshinaga Y."/>
            <person name="Zwiers L.-H."/>
            <person name="Turgeon B."/>
            <person name="Goodwin S."/>
            <person name="Spatafora J."/>
            <person name="Crous P."/>
            <person name="Grigoriev I."/>
        </authorList>
    </citation>
    <scope>NUCLEOTIDE SEQUENCE</scope>
    <source>
        <strain evidence="1">CBS 119687</strain>
    </source>
</reference>
<gene>
    <name evidence="1" type="ORF">P153DRAFT_364127</name>
</gene>
<organism evidence="1 2">
    <name type="scientific">Dothidotthia symphoricarpi CBS 119687</name>
    <dbReference type="NCBI Taxonomy" id="1392245"/>
    <lineage>
        <taxon>Eukaryota</taxon>
        <taxon>Fungi</taxon>
        <taxon>Dikarya</taxon>
        <taxon>Ascomycota</taxon>
        <taxon>Pezizomycotina</taxon>
        <taxon>Dothideomycetes</taxon>
        <taxon>Pleosporomycetidae</taxon>
        <taxon>Pleosporales</taxon>
        <taxon>Dothidotthiaceae</taxon>
        <taxon>Dothidotthia</taxon>
    </lineage>
</organism>
<dbReference type="InterPro" id="IPR051678">
    <property type="entry name" value="AGP_Transferase"/>
</dbReference>
<evidence type="ECO:0008006" key="3">
    <source>
        <dbReference type="Google" id="ProtNLM"/>
    </source>
</evidence>
<dbReference type="InterPro" id="IPR011009">
    <property type="entry name" value="Kinase-like_dom_sf"/>
</dbReference>